<evidence type="ECO:0000259" key="1">
    <source>
        <dbReference type="Pfam" id="PF13860"/>
    </source>
</evidence>
<evidence type="ECO:0000259" key="2">
    <source>
        <dbReference type="Pfam" id="PF18998"/>
    </source>
</evidence>
<evidence type="ECO:0000313" key="4">
    <source>
        <dbReference type="Proteomes" id="UP000319771"/>
    </source>
</evidence>
<reference evidence="3 4" key="1">
    <citation type="journal article" date="2019" name="Nat. Microbiol.">
        <title>Mediterranean grassland soil C-N compound turnover is dependent on rainfall and depth, and is mediated by genomically divergent microorganisms.</title>
        <authorList>
            <person name="Diamond S."/>
            <person name="Andeer P.F."/>
            <person name="Li Z."/>
            <person name="Crits-Christoph A."/>
            <person name="Burstein D."/>
            <person name="Anantharaman K."/>
            <person name="Lane K.R."/>
            <person name="Thomas B.C."/>
            <person name="Pan C."/>
            <person name="Northen T.R."/>
            <person name="Banfield J.F."/>
        </authorList>
    </citation>
    <scope>NUCLEOTIDE SEQUENCE [LARGE SCALE GENOMIC DNA]</scope>
    <source>
        <strain evidence="3">WS_11</strain>
    </source>
</reference>
<comment type="caution">
    <text evidence="3">The sequence shown here is derived from an EMBL/GenBank/DDBJ whole genome shotgun (WGS) entry which is preliminary data.</text>
</comment>
<gene>
    <name evidence="3" type="ORF">E6K81_16385</name>
</gene>
<evidence type="ECO:0000313" key="3">
    <source>
        <dbReference type="EMBL" id="TMQ68720.1"/>
    </source>
</evidence>
<dbReference type="Pfam" id="PF13860">
    <property type="entry name" value="FlgD_ig"/>
    <property type="match status" value="1"/>
</dbReference>
<dbReference type="InterPro" id="IPR013783">
    <property type="entry name" value="Ig-like_fold"/>
</dbReference>
<dbReference type="InterPro" id="IPR025965">
    <property type="entry name" value="FlgD/Vpr_Ig-like"/>
</dbReference>
<feature type="non-terminal residue" evidence="3">
    <location>
        <position position="1"/>
    </location>
</feature>
<dbReference type="InterPro" id="IPR026444">
    <property type="entry name" value="Secre_tail"/>
</dbReference>
<dbReference type="Gene3D" id="2.60.40.4070">
    <property type="match status" value="1"/>
</dbReference>
<feature type="domain" description="Bacterial repeat" evidence="2">
    <location>
        <begin position="10"/>
        <end position="79"/>
    </location>
</feature>
<accession>A0A538TYK2</accession>
<sequence length="284" mass="29443">LSASFVVGTYTLTTDLAGSGSITRNPNLAQYSAGSSVQLTAVPGQGSVFVEWFGDADGSANPINLTMDADKTATATFADTTRPAALVLAPNGGESVTVGGLISLKWKATDNVGVTAVDLLLSRHGTAGPFDTLMAGIANTGSYVWTATGPTTPMAVLKVRAHDAAGHTTDDISNALFTINGTTGVEPLSGAPPAALTLEPAQPNPMRDRVRIAFGLPAAARVRLEIVDLLGREVASLEDDTLPAGRFAFDWDGRGAGRAVPTGMYFVRLEVGGRRLVRRLVVAH</sequence>
<dbReference type="InterPro" id="IPR044060">
    <property type="entry name" value="Bacterial_rp_domain"/>
</dbReference>
<organism evidence="3 4">
    <name type="scientific">Eiseniibacteriota bacterium</name>
    <dbReference type="NCBI Taxonomy" id="2212470"/>
    <lineage>
        <taxon>Bacteria</taxon>
        <taxon>Candidatus Eiseniibacteriota</taxon>
    </lineage>
</organism>
<dbReference type="AlphaFoldDB" id="A0A538TYK2"/>
<dbReference type="Gene3D" id="2.60.40.10">
    <property type="entry name" value="Immunoglobulins"/>
    <property type="match status" value="1"/>
</dbReference>
<proteinExistence type="predicted"/>
<dbReference type="Pfam" id="PF18998">
    <property type="entry name" value="Flg_new_2"/>
    <property type="match status" value="1"/>
</dbReference>
<dbReference type="Proteomes" id="UP000319771">
    <property type="component" value="Unassembled WGS sequence"/>
</dbReference>
<protein>
    <submittedName>
        <fullName evidence="3">T9SS type A sorting domain-containing protein</fullName>
    </submittedName>
</protein>
<feature type="domain" description="FlgD/Vpr Ig-like" evidence="1">
    <location>
        <begin position="214"/>
        <end position="270"/>
    </location>
</feature>
<name>A0A538TYK2_UNCEI</name>
<dbReference type="EMBL" id="VBPB01000378">
    <property type="protein sequence ID" value="TMQ68720.1"/>
    <property type="molecule type" value="Genomic_DNA"/>
</dbReference>
<dbReference type="NCBIfam" id="TIGR04183">
    <property type="entry name" value="Por_Secre_tail"/>
    <property type="match status" value="1"/>
</dbReference>